<reference evidence="2 3" key="1">
    <citation type="submission" date="2019-06" db="EMBL/GenBank/DDBJ databases">
        <title>Persicimonas caeni gen. nov., sp. nov., a predatory bacterium isolated from solar saltern.</title>
        <authorList>
            <person name="Wang S."/>
        </authorList>
    </citation>
    <scope>NUCLEOTIDE SEQUENCE [LARGE SCALE GENOMIC DNA]</scope>
    <source>
        <strain evidence="2 3">YN101</strain>
    </source>
</reference>
<dbReference type="EMBL" id="CP041186">
    <property type="protein sequence ID" value="QDG49811.1"/>
    <property type="molecule type" value="Genomic_DNA"/>
</dbReference>
<dbReference type="Proteomes" id="UP000315995">
    <property type="component" value="Chromosome"/>
</dbReference>
<accession>A0A4Y6PNC8</accession>
<dbReference type="RefSeq" id="WP_141196308.1">
    <property type="nucleotide sequence ID" value="NZ_CP041186.1"/>
</dbReference>
<keyword evidence="3" id="KW-1185">Reference proteome</keyword>
<gene>
    <name evidence="2" type="ORF">FIV42_03370</name>
</gene>
<proteinExistence type="predicted"/>
<feature type="compositionally biased region" description="Polar residues" evidence="1">
    <location>
        <begin position="1"/>
        <end position="14"/>
    </location>
</feature>
<feature type="region of interest" description="Disordered" evidence="1">
    <location>
        <begin position="1"/>
        <end position="22"/>
    </location>
</feature>
<organism evidence="2 3">
    <name type="scientific">Persicimonas caeni</name>
    <dbReference type="NCBI Taxonomy" id="2292766"/>
    <lineage>
        <taxon>Bacteria</taxon>
        <taxon>Deltaproteobacteria</taxon>
        <taxon>Bradymonadales</taxon>
        <taxon>Bradymonadaceae</taxon>
        <taxon>Persicimonas</taxon>
    </lineage>
</organism>
<dbReference type="Gene3D" id="1.25.40.10">
    <property type="entry name" value="Tetratricopeptide repeat domain"/>
    <property type="match status" value="1"/>
</dbReference>
<accession>A0A5B8XYS2</accession>
<dbReference type="OrthoDB" id="9993050at2"/>
<dbReference type="InterPro" id="IPR011990">
    <property type="entry name" value="TPR-like_helical_dom_sf"/>
</dbReference>
<evidence type="ECO:0000313" key="2">
    <source>
        <dbReference type="EMBL" id="QDG49811.1"/>
    </source>
</evidence>
<evidence type="ECO:0000256" key="1">
    <source>
        <dbReference type="SAM" id="MobiDB-lite"/>
    </source>
</evidence>
<sequence>MDDTTIDPQTPHNSKQPRRSIEDNYPEYLEHEYGYAYEVADVMSQAEIMRHEELLHADTATLEGLELDSLDDFQKWAVARAWRRLGDHERFLDVSKQLLDSQKEHPVVIYSEISRWVAQELAGADKLEDAKDLLTKHLARWDSDVQARELMGIVEFLTAEGDDSTLRQLADEYPADAELRYEIAEDLWRFGKHRAAERWLDEARQAAEQSGDEAALVDIELLATRIANAPLASSQPEEHSETQ</sequence>
<protein>
    <recommendedName>
        <fullName evidence="4">Tetratricopeptide repeat protein</fullName>
    </recommendedName>
</protein>
<name>A0A4Y6PNC8_PERCE</name>
<evidence type="ECO:0000313" key="3">
    <source>
        <dbReference type="Proteomes" id="UP000315995"/>
    </source>
</evidence>
<evidence type="ECO:0008006" key="4">
    <source>
        <dbReference type="Google" id="ProtNLM"/>
    </source>
</evidence>
<dbReference type="AlphaFoldDB" id="A0A4Y6PNC8"/>